<evidence type="ECO:0000256" key="1">
    <source>
        <dbReference type="SAM" id="Phobius"/>
    </source>
</evidence>
<dbReference type="EMBL" id="LZMS01000114">
    <property type="protein sequence ID" value="OBX59322.1"/>
    <property type="molecule type" value="Genomic_DNA"/>
</dbReference>
<feature type="transmembrane region" description="Helical" evidence="1">
    <location>
        <begin position="156"/>
        <end position="178"/>
    </location>
</feature>
<dbReference type="AlphaFoldDB" id="A0A1B8PVK0"/>
<organism evidence="2 3">
    <name type="scientific">Moraxella lacunata</name>
    <dbReference type="NCBI Taxonomy" id="477"/>
    <lineage>
        <taxon>Bacteria</taxon>
        <taxon>Pseudomonadati</taxon>
        <taxon>Pseudomonadota</taxon>
        <taxon>Gammaproteobacteria</taxon>
        <taxon>Moraxellales</taxon>
        <taxon>Moraxellaceae</taxon>
        <taxon>Moraxella</taxon>
    </lineage>
</organism>
<keyword evidence="1" id="KW-1133">Transmembrane helix</keyword>
<accession>A0A1B8PVK0</accession>
<keyword evidence="1" id="KW-0812">Transmembrane</keyword>
<dbReference type="Proteomes" id="UP000092607">
    <property type="component" value="Unassembled WGS sequence"/>
</dbReference>
<protein>
    <submittedName>
        <fullName evidence="2">Uncharacterized protein</fullName>
    </submittedName>
</protein>
<dbReference type="OrthoDB" id="6650514at2"/>
<dbReference type="RefSeq" id="WP_065256980.1">
    <property type="nucleotide sequence ID" value="NZ_LZDR01000122.1"/>
</dbReference>
<proteinExistence type="predicted"/>
<gene>
    <name evidence="2" type="ORF">A9309_11605</name>
</gene>
<evidence type="ECO:0000313" key="3">
    <source>
        <dbReference type="Proteomes" id="UP000092607"/>
    </source>
</evidence>
<comment type="caution">
    <text evidence="2">The sequence shown here is derived from an EMBL/GenBank/DDBJ whole genome shotgun (WGS) entry which is preliminary data.</text>
</comment>
<reference evidence="2 3" key="1">
    <citation type="submission" date="2016-06" db="EMBL/GenBank/DDBJ databases">
        <title>Draft genome of Moraxella lacunata CCUG 57757A.</title>
        <authorList>
            <person name="Salva-Serra F."/>
            <person name="Engstrom-Jakobsson H."/>
            <person name="Thorell K."/>
            <person name="Gonzales-Siles L."/>
            <person name="Karlsson R."/>
            <person name="Boulund F."/>
            <person name="Engstrand L."/>
            <person name="Kristiansson E."/>
            <person name="Moore E."/>
        </authorList>
    </citation>
    <scope>NUCLEOTIDE SEQUENCE [LARGE SCALE GENOMIC DNA]</scope>
    <source>
        <strain evidence="2 3">CCUG 57757A</strain>
    </source>
</reference>
<evidence type="ECO:0000313" key="2">
    <source>
        <dbReference type="EMBL" id="OBX59322.1"/>
    </source>
</evidence>
<keyword evidence="1" id="KW-0472">Membrane</keyword>
<name>A0A1B8PVK0_MORLA</name>
<sequence length="187" mass="21798">MTIFLLLICEGWHIPTDDEIHYTKGKMFVVTEHFQTQRGRSSVKHIQMHTDDGQTMYFKCGYSAYDYIEYSGCWADPDLIKSAYGSIGHNDSARNNIRLVHGKYGEIGWYTQKPLLWLNNPYPQLISLTIWQDGKLIPIRNKEVTIQSMQSHPSEVSFFILGVWVIFSLMFLFGYKYIGSQPHFNEE</sequence>